<dbReference type="GO" id="GO:0031418">
    <property type="term" value="F:L-ascorbic acid binding"/>
    <property type="evidence" value="ECO:0007669"/>
    <property type="project" value="UniProtKB-KW"/>
</dbReference>
<evidence type="ECO:0000256" key="2">
    <source>
        <dbReference type="ARBA" id="ARBA00022723"/>
    </source>
</evidence>
<dbReference type="SMART" id="SM00702">
    <property type="entry name" value="P4Hc"/>
    <property type="match status" value="1"/>
</dbReference>
<evidence type="ECO:0000256" key="6">
    <source>
        <dbReference type="ARBA" id="ARBA00023004"/>
    </source>
</evidence>
<evidence type="ECO:0000313" key="8">
    <source>
        <dbReference type="EMBL" id="VDL64056.1"/>
    </source>
</evidence>
<dbReference type="GO" id="GO:0004656">
    <property type="term" value="F:procollagen-proline 4-dioxygenase activity"/>
    <property type="evidence" value="ECO:0007669"/>
    <property type="project" value="TreeGrafter"/>
</dbReference>
<feature type="domain" description="Prolyl 4-hydroxylase alpha subunit" evidence="7">
    <location>
        <begin position="177"/>
        <end position="337"/>
    </location>
</feature>
<dbReference type="InterPro" id="IPR045054">
    <property type="entry name" value="P4HA-like"/>
</dbReference>
<dbReference type="Gene3D" id="2.60.120.620">
    <property type="entry name" value="q2cbj1_9rhob like domain"/>
    <property type="match status" value="1"/>
</dbReference>
<keyword evidence="5" id="KW-0560">Oxidoreductase</keyword>
<gene>
    <name evidence="8" type="ORF">NBR_LOCUS927</name>
</gene>
<dbReference type="GO" id="GO:0005783">
    <property type="term" value="C:endoplasmic reticulum"/>
    <property type="evidence" value="ECO:0007669"/>
    <property type="project" value="TreeGrafter"/>
</dbReference>
<dbReference type="InterPro" id="IPR006620">
    <property type="entry name" value="Pro_4_hyd_alph"/>
</dbReference>
<dbReference type="AlphaFoldDB" id="A0A0N4XEH4"/>
<evidence type="ECO:0000256" key="3">
    <source>
        <dbReference type="ARBA" id="ARBA00022896"/>
    </source>
</evidence>
<evidence type="ECO:0000313" key="10">
    <source>
        <dbReference type="WBParaSite" id="NBR_0000092601-mRNA-1"/>
    </source>
</evidence>
<evidence type="ECO:0000256" key="4">
    <source>
        <dbReference type="ARBA" id="ARBA00022964"/>
    </source>
</evidence>
<dbReference type="Proteomes" id="UP000271162">
    <property type="component" value="Unassembled WGS sequence"/>
</dbReference>
<keyword evidence="2" id="KW-0479">Metal-binding</keyword>
<evidence type="ECO:0000256" key="1">
    <source>
        <dbReference type="ARBA" id="ARBA00001961"/>
    </source>
</evidence>
<sequence>MDETHSYEQPISSAGTISSFETRIGRRTRTLRVFFVPRYRASGPKWTPLPRDVHPDDVTLCALPTDVVILLKPFKKMRFFCLGILIVFVVEDVAGATKESKAAGTGKKVKKEKTGKEFWFSGKDQWYGHTLDLCFKQTPLPDDFNCYKYYWNYEPVYIDPVSTNPIIIIYRRFIPKKLIDGFLYDYRRKQKRMEKNTDDDFMRDYIKNYKRRQANETTISHKSMSGVARVFNRVQSLIPMLNFSISGHWQVLSYRRGGHHAPHYDYITYSSPDQYSKTTRKYGNRFVTFSITLKEAEVGGATTFVHLNQTVRMSSGDVLMFTNIDKDMKAVSLGVLKAN</sequence>
<reference evidence="8 9" key="2">
    <citation type="submission" date="2018-11" db="EMBL/GenBank/DDBJ databases">
        <authorList>
            <consortium name="Pathogen Informatics"/>
        </authorList>
    </citation>
    <scope>NUCLEOTIDE SEQUENCE [LARGE SCALE GENOMIC DNA]</scope>
</reference>
<reference evidence="10" key="1">
    <citation type="submission" date="2017-02" db="UniProtKB">
        <authorList>
            <consortium name="WormBaseParasite"/>
        </authorList>
    </citation>
    <scope>IDENTIFICATION</scope>
</reference>
<keyword evidence="6" id="KW-0408">Iron</keyword>
<dbReference type="EMBL" id="UYSL01000569">
    <property type="protein sequence ID" value="VDL64056.1"/>
    <property type="molecule type" value="Genomic_DNA"/>
</dbReference>
<accession>A0A0N4XEH4</accession>
<evidence type="ECO:0000256" key="5">
    <source>
        <dbReference type="ARBA" id="ARBA00023002"/>
    </source>
</evidence>
<evidence type="ECO:0000259" key="7">
    <source>
        <dbReference type="SMART" id="SM00702"/>
    </source>
</evidence>
<keyword evidence="9" id="KW-1185">Reference proteome</keyword>
<name>A0A0N4XEH4_NIPBR</name>
<evidence type="ECO:0000313" key="9">
    <source>
        <dbReference type="Proteomes" id="UP000271162"/>
    </source>
</evidence>
<keyword evidence="4" id="KW-0223">Dioxygenase</keyword>
<dbReference type="PANTHER" id="PTHR10869">
    <property type="entry name" value="PROLYL 4-HYDROXYLASE ALPHA SUBUNIT"/>
    <property type="match status" value="1"/>
</dbReference>
<dbReference type="WBParaSite" id="NBR_0000092601-mRNA-1">
    <property type="protein sequence ID" value="NBR_0000092601-mRNA-1"/>
    <property type="gene ID" value="NBR_0000092601"/>
</dbReference>
<protein>
    <submittedName>
        <fullName evidence="10">P4Hc domain-containing protein</fullName>
    </submittedName>
</protein>
<dbReference type="PANTHER" id="PTHR10869:SF244">
    <property type="entry name" value="PROLYL 4-HYDROXYLASE SUBUNIT ALPHA-2"/>
    <property type="match status" value="1"/>
</dbReference>
<organism evidence="10">
    <name type="scientific">Nippostrongylus brasiliensis</name>
    <name type="common">Rat hookworm</name>
    <dbReference type="NCBI Taxonomy" id="27835"/>
    <lineage>
        <taxon>Eukaryota</taxon>
        <taxon>Metazoa</taxon>
        <taxon>Ecdysozoa</taxon>
        <taxon>Nematoda</taxon>
        <taxon>Chromadorea</taxon>
        <taxon>Rhabditida</taxon>
        <taxon>Rhabditina</taxon>
        <taxon>Rhabditomorpha</taxon>
        <taxon>Strongyloidea</taxon>
        <taxon>Heligmosomidae</taxon>
        <taxon>Nippostrongylus</taxon>
    </lineage>
</organism>
<dbReference type="STRING" id="27835.A0A0N4XEH4"/>
<dbReference type="GO" id="GO:0005506">
    <property type="term" value="F:iron ion binding"/>
    <property type="evidence" value="ECO:0007669"/>
    <property type="project" value="InterPro"/>
</dbReference>
<comment type="cofactor">
    <cofactor evidence="1">
        <name>L-ascorbate</name>
        <dbReference type="ChEBI" id="CHEBI:38290"/>
    </cofactor>
</comment>
<proteinExistence type="predicted"/>
<keyword evidence="3" id="KW-0847">Vitamin C</keyword>